<dbReference type="PANTHER" id="PTHR23257:SF958">
    <property type="entry name" value="SERINE_THREONINE-PROTEIN KINASE WNK4"/>
    <property type="match status" value="1"/>
</dbReference>
<gene>
    <name evidence="3" type="ORF">APAL1065_LOCUS3395</name>
</gene>
<dbReference type="GO" id="GO:0005737">
    <property type="term" value="C:cytoplasm"/>
    <property type="evidence" value="ECO:0007669"/>
    <property type="project" value="TreeGrafter"/>
</dbReference>
<feature type="region of interest" description="Disordered" evidence="1">
    <location>
        <begin position="96"/>
        <end position="124"/>
    </location>
</feature>
<dbReference type="EMBL" id="HBHT01005096">
    <property type="protein sequence ID" value="CAD9946662.1"/>
    <property type="molecule type" value="Transcribed_RNA"/>
</dbReference>
<reference evidence="3" key="1">
    <citation type="submission" date="2021-01" db="EMBL/GenBank/DDBJ databases">
        <authorList>
            <person name="Corre E."/>
            <person name="Pelletier E."/>
            <person name="Niang G."/>
            <person name="Scheremetjew M."/>
            <person name="Finn R."/>
            <person name="Kale V."/>
            <person name="Holt S."/>
            <person name="Cochrane G."/>
            <person name="Meng A."/>
            <person name="Brown T."/>
            <person name="Cohen L."/>
        </authorList>
    </citation>
    <scope>NUCLEOTIDE SEQUENCE</scope>
    <source>
        <strain evidence="3">CCMP125</strain>
    </source>
</reference>
<dbReference type="AlphaFoldDB" id="A0A7S2VCG6"/>
<dbReference type="GO" id="GO:0004672">
    <property type="term" value="F:protein kinase activity"/>
    <property type="evidence" value="ECO:0007669"/>
    <property type="project" value="InterPro"/>
</dbReference>
<dbReference type="GO" id="GO:0007165">
    <property type="term" value="P:signal transduction"/>
    <property type="evidence" value="ECO:0007669"/>
    <property type="project" value="TreeGrafter"/>
</dbReference>
<dbReference type="Pfam" id="PF07714">
    <property type="entry name" value="PK_Tyr_Ser-Thr"/>
    <property type="match status" value="1"/>
</dbReference>
<dbReference type="InterPro" id="IPR011009">
    <property type="entry name" value="Kinase-like_dom_sf"/>
</dbReference>
<dbReference type="SMART" id="SM00220">
    <property type="entry name" value="S_TKc"/>
    <property type="match status" value="1"/>
</dbReference>
<dbReference type="InterPro" id="IPR050167">
    <property type="entry name" value="Ser_Thr_protein_kinase"/>
</dbReference>
<proteinExistence type="predicted"/>
<protein>
    <recommendedName>
        <fullName evidence="2">Protein kinase domain-containing protein</fullName>
    </recommendedName>
</protein>
<dbReference type="GO" id="GO:0005524">
    <property type="term" value="F:ATP binding"/>
    <property type="evidence" value="ECO:0007669"/>
    <property type="project" value="InterPro"/>
</dbReference>
<dbReference type="SUPFAM" id="SSF56112">
    <property type="entry name" value="Protein kinase-like (PK-like)"/>
    <property type="match status" value="1"/>
</dbReference>
<evidence type="ECO:0000313" key="3">
    <source>
        <dbReference type="EMBL" id="CAD9946662.1"/>
    </source>
</evidence>
<dbReference type="PANTHER" id="PTHR23257">
    <property type="entry name" value="SERINE-THREONINE PROTEIN KINASE"/>
    <property type="match status" value="1"/>
</dbReference>
<dbReference type="PROSITE" id="PS50011">
    <property type="entry name" value="PROTEIN_KINASE_DOM"/>
    <property type="match status" value="1"/>
</dbReference>
<dbReference type="Gene3D" id="1.10.510.10">
    <property type="entry name" value="Transferase(Phosphotransferase) domain 1"/>
    <property type="match status" value="1"/>
</dbReference>
<dbReference type="InterPro" id="IPR001245">
    <property type="entry name" value="Ser-Thr/Tyr_kinase_cat_dom"/>
</dbReference>
<name>A0A7S2VCG6_9STRA</name>
<dbReference type="InterPro" id="IPR000719">
    <property type="entry name" value="Prot_kinase_dom"/>
</dbReference>
<accession>A0A7S2VCG6</accession>
<feature type="domain" description="Protein kinase" evidence="2">
    <location>
        <begin position="48"/>
        <end position="410"/>
    </location>
</feature>
<organism evidence="3">
    <name type="scientific">Entomoneis paludosa</name>
    <dbReference type="NCBI Taxonomy" id="265537"/>
    <lineage>
        <taxon>Eukaryota</taxon>
        <taxon>Sar</taxon>
        <taxon>Stramenopiles</taxon>
        <taxon>Ochrophyta</taxon>
        <taxon>Bacillariophyta</taxon>
        <taxon>Bacillariophyceae</taxon>
        <taxon>Bacillariophycidae</taxon>
        <taxon>Entomoneidaceae</taxon>
        <taxon>Entomoneis</taxon>
    </lineage>
</organism>
<sequence length="424" mass="48171">MVGNKIGGRSEADLLRLVEREIRKKTKTSELLSDEVEQRITKFAWPELTVGTELGRGGFCVIRELSRITLSTDEVEEIAESGSFVNDFHNSIQGAFGWGKPQNGESDASKDQNGAQNGHHSELNVQDREYMADHCIEEEAEGEDYFYPYVVKVVQDSARNQPESFVRSVIDLTLEARYLAVLQHPNIISMRATANTSPYEEGLPYFIILDKLNEILSTRLKTWRQRLPSPFFSCCFHGEMKAFWAERLQVAHAISDALAYMHSQNVVYRDIKPDNVGFDHSGLVKVFDFGLAREMQRKLRTVEGTYHLTGGTGFVPYMAPEVALDKPYNEKVDVFSFSILLWQILKVDEPFGKILTDFEFMKEVVEGGARPQPDNDWSDELVESMKLGWFEDPFKRPTMEAVTDTLQEQIDETTGSERAKLLGA</sequence>
<evidence type="ECO:0000259" key="2">
    <source>
        <dbReference type="PROSITE" id="PS50011"/>
    </source>
</evidence>
<feature type="compositionally biased region" description="Polar residues" evidence="1">
    <location>
        <begin position="103"/>
        <end position="118"/>
    </location>
</feature>
<evidence type="ECO:0000256" key="1">
    <source>
        <dbReference type="SAM" id="MobiDB-lite"/>
    </source>
</evidence>